<keyword evidence="4" id="KW-1185">Reference proteome</keyword>
<sequence length="204" mass="23465">MSRISAYDKHLHMQSPIAARGRKTAEDLNMDAVFAKLDRCKSKIGQQYLYAMLHHPIANKAELEERNAAITFFQEQEESRLAVQMELQQLNRTLSYSISNIIFDWKLDAATNKLLILALSLLPLFILGLCIWVSKAFALLLALSFFVNLLFHYRNKSRVEFFISPFSQIPALRASALRLSRLHPNFQNEEIRAACKKLSAFGRY</sequence>
<keyword evidence="1" id="KW-0472">Membrane</keyword>
<reference evidence="3" key="1">
    <citation type="journal article" date="2014" name="Int. J. Syst. Evol. Microbiol.">
        <title>Complete genome sequence of Corynebacterium casei LMG S-19264T (=DSM 44701T), isolated from a smear-ripened cheese.</title>
        <authorList>
            <consortium name="US DOE Joint Genome Institute (JGI-PGF)"/>
            <person name="Walter F."/>
            <person name="Albersmeier A."/>
            <person name="Kalinowski J."/>
            <person name="Ruckert C."/>
        </authorList>
    </citation>
    <scope>NUCLEOTIDE SEQUENCE</scope>
    <source>
        <strain evidence="3">CGMCC 1.15343</strain>
    </source>
</reference>
<gene>
    <name evidence="3" type="ORF">GCM10011387_09320</name>
</gene>
<feature type="domain" description="DNA mismatch repair protein MutS core" evidence="2">
    <location>
        <begin position="32"/>
        <end position="91"/>
    </location>
</feature>
<dbReference type="Pfam" id="PF05192">
    <property type="entry name" value="MutS_III"/>
    <property type="match status" value="1"/>
</dbReference>
<dbReference type="GO" id="GO:0005524">
    <property type="term" value="F:ATP binding"/>
    <property type="evidence" value="ECO:0007669"/>
    <property type="project" value="InterPro"/>
</dbReference>
<dbReference type="Gene3D" id="1.10.1420.10">
    <property type="match status" value="1"/>
</dbReference>
<comment type="caution">
    <text evidence="3">The sequence shown here is derived from an EMBL/GenBank/DDBJ whole genome shotgun (WGS) entry which is preliminary data.</text>
</comment>
<evidence type="ECO:0000313" key="3">
    <source>
        <dbReference type="EMBL" id="GGC57792.1"/>
    </source>
</evidence>
<evidence type="ECO:0000259" key="2">
    <source>
        <dbReference type="Pfam" id="PF05192"/>
    </source>
</evidence>
<organism evidence="3 4">
    <name type="scientific">Pedobacter quisquiliarum</name>
    <dbReference type="NCBI Taxonomy" id="1834438"/>
    <lineage>
        <taxon>Bacteria</taxon>
        <taxon>Pseudomonadati</taxon>
        <taxon>Bacteroidota</taxon>
        <taxon>Sphingobacteriia</taxon>
        <taxon>Sphingobacteriales</taxon>
        <taxon>Sphingobacteriaceae</taxon>
        <taxon>Pedobacter</taxon>
    </lineage>
</organism>
<dbReference type="SUPFAM" id="SSF48334">
    <property type="entry name" value="DNA repair protein MutS, domain III"/>
    <property type="match status" value="1"/>
</dbReference>
<evidence type="ECO:0000256" key="1">
    <source>
        <dbReference type="SAM" id="Phobius"/>
    </source>
</evidence>
<name>A0A916XB44_9SPHI</name>
<dbReference type="GO" id="GO:0030983">
    <property type="term" value="F:mismatched DNA binding"/>
    <property type="evidence" value="ECO:0007669"/>
    <property type="project" value="InterPro"/>
</dbReference>
<keyword evidence="1" id="KW-1133">Transmembrane helix</keyword>
<feature type="transmembrane region" description="Helical" evidence="1">
    <location>
        <begin position="114"/>
        <end position="131"/>
    </location>
</feature>
<dbReference type="GO" id="GO:0006298">
    <property type="term" value="P:mismatch repair"/>
    <property type="evidence" value="ECO:0007669"/>
    <property type="project" value="InterPro"/>
</dbReference>
<keyword evidence="1" id="KW-0812">Transmembrane</keyword>
<reference evidence="3" key="2">
    <citation type="submission" date="2020-09" db="EMBL/GenBank/DDBJ databases">
        <authorList>
            <person name="Sun Q."/>
            <person name="Zhou Y."/>
        </authorList>
    </citation>
    <scope>NUCLEOTIDE SEQUENCE</scope>
    <source>
        <strain evidence="3">CGMCC 1.15343</strain>
    </source>
</reference>
<protein>
    <recommendedName>
        <fullName evidence="2">DNA mismatch repair protein MutS core domain-containing protein</fullName>
    </recommendedName>
</protein>
<dbReference type="AlphaFoldDB" id="A0A916XB44"/>
<feature type="transmembrane region" description="Helical" evidence="1">
    <location>
        <begin position="137"/>
        <end position="153"/>
    </location>
</feature>
<proteinExistence type="predicted"/>
<dbReference type="EMBL" id="BMIL01000002">
    <property type="protein sequence ID" value="GGC57792.1"/>
    <property type="molecule type" value="Genomic_DNA"/>
</dbReference>
<evidence type="ECO:0000313" key="4">
    <source>
        <dbReference type="Proteomes" id="UP000651668"/>
    </source>
</evidence>
<dbReference type="InterPro" id="IPR007696">
    <property type="entry name" value="DNA_mismatch_repair_MutS_core"/>
</dbReference>
<accession>A0A916XB44</accession>
<dbReference type="InterPro" id="IPR036187">
    <property type="entry name" value="DNA_mismatch_repair_MutS_sf"/>
</dbReference>
<dbReference type="RefSeq" id="WP_188625668.1">
    <property type="nucleotide sequence ID" value="NZ_BMIL01000002.1"/>
</dbReference>
<dbReference type="Proteomes" id="UP000651668">
    <property type="component" value="Unassembled WGS sequence"/>
</dbReference>